<name>A0ACB8KFB6_CITSI</name>
<evidence type="ECO:0000313" key="2">
    <source>
        <dbReference type="Proteomes" id="UP000829398"/>
    </source>
</evidence>
<accession>A0ACB8KFB6</accession>
<reference evidence="2" key="1">
    <citation type="journal article" date="2023" name="Hortic. Res.">
        <title>A chromosome-level phased genome enabling allele-level studies in sweet orange: a case study on citrus Huanglongbing tolerance.</title>
        <authorList>
            <person name="Wu B."/>
            <person name="Yu Q."/>
            <person name="Deng Z."/>
            <person name="Duan Y."/>
            <person name="Luo F."/>
            <person name="Gmitter F. Jr."/>
        </authorList>
    </citation>
    <scope>NUCLEOTIDE SEQUENCE [LARGE SCALE GENOMIC DNA]</scope>
    <source>
        <strain evidence="2">cv. Valencia</strain>
    </source>
</reference>
<proteinExistence type="predicted"/>
<keyword evidence="2" id="KW-1185">Reference proteome</keyword>
<protein>
    <submittedName>
        <fullName evidence="1">Disease resistance protein</fullName>
    </submittedName>
</protein>
<sequence length="222" mass="24614">MAEVGLAAFSSIVSEGAKSLFKPIIREISYLKDQVKQLGYKREMVQQPVNHARLQGDELYEGVTDWLHSVDEFISEGVAKSIIDVEDRAKKSCFKGLCPNLISRYKLSKQAAKAAEAAASLVGKGNFSNVSYRPAPKRAEHMQAKDFEAFDSRMKVLQDVVEALKDDKLKIIGVYGMGGVGKTTLVKQVAKQVMEDNLFDKVAMAVGNREPRSPENSRQARF</sequence>
<dbReference type="EMBL" id="CM039174">
    <property type="protein sequence ID" value="KAH9753105.1"/>
    <property type="molecule type" value="Genomic_DNA"/>
</dbReference>
<organism evidence="1 2">
    <name type="scientific">Citrus sinensis</name>
    <name type="common">Sweet orange</name>
    <name type="synonym">Citrus aurantium var. sinensis</name>
    <dbReference type="NCBI Taxonomy" id="2711"/>
    <lineage>
        <taxon>Eukaryota</taxon>
        <taxon>Viridiplantae</taxon>
        <taxon>Streptophyta</taxon>
        <taxon>Embryophyta</taxon>
        <taxon>Tracheophyta</taxon>
        <taxon>Spermatophyta</taxon>
        <taxon>Magnoliopsida</taxon>
        <taxon>eudicotyledons</taxon>
        <taxon>Gunneridae</taxon>
        <taxon>Pentapetalae</taxon>
        <taxon>rosids</taxon>
        <taxon>malvids</taxon>
        <taxon>Sapindales</taxon>
        <taxon>Rutaceae</taxon>
        <taxon>Aurantioideae</taxon>
        <taxon>Citrus</taxon>
    </lineage>
</organism>
<comment type="caution">
    <text evidence="1">The sequence shown here is derived from an EMBL/GenBank/DDBJ whole genome shotgun (WGS) entry which is preliminary data.</text>
</comment>
<gene>
    <name evidence="1" type="ORF">KPL71_014959</name>
</gene>
<evidence type="ECO:0000313" key="1">
    <source>
        <dbReference type="EMBL" id="KAH9753105.1"/>
    </source>
</evidence>
<dbReference type="Proteomes" id="UP000829398">
    <property type="component" value="Chromosome 5"/>
</dbReference>